<accession>X0RG95</accession>
<name>X0RG95_9ZZZZ</name>
<feature type="non-terminal residue" evidence="1">
    <location>
        <position position="1"/>
    </location>
</feature>
<dbReference type="AlphaFoldDB" id="X0RG95"/>
<dbReference type="EMBL" id="BARS01008890">
    <property type="protein sequence ID" value="GAF67798.1"/>
    <property type="molecule type" value="Genomic_DNA"/>
</dbReference>
<comment type="caution">
    <text evidence="1">The sequence shown here is derived from an EMBL/GenBank/DDBJ whole genome shotgun (WGS) entry which is preliminary data.</text>
</comment>
<evidence type="ECO:0000313" key="1">
    <source>
        <dbReference type="EMBL" id="GAF67798.1"/>
    </source>
</evidence>
<protein>
    <submittedName>
        <fullName evidence="1">Uncharacterized protein</fullName>
    </submittedName>
</protein>
<organism evidence="1">
    <name type="scientific">marine sediment metagenome</name>
    <dbReference type="NCBI Taxonomy" id="412755"/>
    <lineage>
        <taxon>unclassified sequences</taxon>
        <taxon>metagenomes</taxon>
        <taxon>ecological metagenomes</taxon>
    </lineage>
</organism>
<gene>
    <name evidence="1" type="ORF">S01H1_16847</name>
</gene>
<sequence length="162" mass="17842">GRTSHFKRYGPGTILDAAAGTEYEFPAAGIDAARYVTVLQAELRAIASRLVMPEFMLTSDASNANYSSTMVAEGPAVKMFERMQHEMIEEDVELLRRVVEHATAVGRLPREAVAAVDIRGIAPTLTVRDRLRDARADQILLQCGAMSPRTMAMRHGLDPEKE</sequence>
<reference evidence="1" key="1">
    <citation type="journal article" date="2014" name="Front. Microbiol.">
        <title>High frequency of phylogenetically diverse reductive dehalogenase-homologous genes in deep subseafloor sedimentary metagenomes.</title>
        <authorList>
            <person name="Kawai M."/>
            <person name="Futagami T."/>
            <person name="Toyoda A."/>
            <person name="Takaki Y."/>
            <person name="Nishi S."/>
            <person name="Hori S."/>
            <person name="Arai W."/>
            <person name="Tsubouchi T."/>
            <person name="Morono Y."/>
            <person name="Uchiyama I."/>
            <person name="Ito T."/>
            <person name="Fujiyama A."/>
            <person name="Inagaki F."/>
            <person name="Takami H."/>
        </authorList>
    </citation>
    <scope>NUCLEOTIDE SEQUENCE</scope>
    <source>
        <strain evidence="1">Expedition CK06-06</strain>
    </source>
</reference>
<proteinExistence type="predicted"/>